<proteinExistence type="predicted"/>
<keyword evidence="3" id="KW-1185">Reference proteome</keyword>
<accession>A0A8H5WY66</accession>
<reference evidence="2 3" key="2">
    <citation type="submission" date="2020-05" db="EMBL/GenBank/DDBJ databases">
        <title>Identification and distribution of gene clusters putatively required for synthesis of sphingolipid metabolism inhibitors in phylogenetically diverse species of the filamentous fungus Fusarium.</title>
        <authorList>
            <person name="Kim H.-S."/>
            <person name="Busman M."/>
            <person name="Brown D.W."/>
            <person name="Divon H."/>
            <person name="Uhlig S."/>
            <person name="Proctor R.H."/>
        </authorList>
    </citation>
    <scope>NUCLEOTIDE SEQUENCE [LARGE SCALE GENOMIC DNA]</scope>
    <source>
        <strain evidence="2 3">NRRL 25331</strain>
    </source>
</reference>
<evidence type="ECO:0000313" key="2">
    <source>
        <dbReference type="EMBL" id="KAF5675365.1"/>
    </source>
</evidence>
<feature type="coiled-coil region" evidence="1">
    <location>
        <begin position="189"/>
        <end position="256"/>
    </location>
</feature>
<dbReference type="AlphaFoldDB" id="A0A8H5WY66"/>
<evidence type="ECO:0000313" key="3">
    <source>
        <dbReference type="Proteomes" id="UP000572754"/>
    </source>
</evidence>
<dbReference type="Proteomes" id="UP000572754">
    <property type="component" value="Unassembled WGS sequence"/>
</dbReference>
<organism evidence="2 3">
    <name type="scientific">Fusarium circinatum</name>
    <name type="common">Pitch canker fungus</name>
    <name type="synonym">Gibberella circinata</name>
    <dbReference type="NCBI Taxonomy" id="48490"/>
    <lineage>
        <taxon>Eukaryota</taxon>
        <taxon>Fungi</taxon>
        <taxon>Dikarya</taxon>
        <taxon>Ascomycota</taxon>
        <taxon>Pezizomycotina</taxon>
        <taxon>Sordariomycetes</taxon>
        <taxon>Hypocreomycetidae</taxon>
        <taxon>Hypocreales</taxon>
        <taxon>Nectriaceae</taxon>
        <taxon>Fusarium</taxon>
        <taxon>Fusarium fujikuroi species complex</taxon>
    </lineage>
</organism>
<reference evidence="3" key="1">
    <citation type="journal article" date="2020" name="BMC Genomics">
        <title>Correction to: Identification and distribution of gene clusters required for synthesis of sphingolipid metabolism inhibitors in diverse species of the filamentous fungus Fusarium.</title>
        <authorList>
            <person name="Kim H.S."/>
            <person name="Lohmar J.M."/>
            <person name="Busman M."/>
            <person name="Brown D.W."/>
            <person name="Naumann T.A."/>
            <person name="Divon H.H."/>
            <person name="Lysoe E."/>
            <person name="Uhlig S."/>
            <person name="Proctor R.H."/>
        </authorList>
    </citation>
    <scope>NUCLEOTIDE SEQUENCE [LARGE SCALE GENOMIC DNA]</scope>
    <source>
        <strain evidence="3">NRRL 25331</strain>
    </source>
</reference>
<evidence type="ECO:0000256" key="1">
    <source>
        <dbReference type="SAM" id="Coils"/>
    </source>
</evidence>
<name>A0A8H5WY66_FUSCI</name>
<comment type="caution">
    <text evidence="2">The sequence shown here is derived from an EMBL/GenBank/DDBJ whole genome shotgun (WGS) entry which is preliminary data.</text>
</comment>
<evidence type="ECO:0008006" key="4">
    <source>
        <dbReference type="Google" id="ProtNLM"/>
    </source>
</evidence>
<gene>
    <name evidence="2" type="ORF">FCIRC_7349</name>
</gene>
<sequence>MSDPLSVAGSAVGIISLGIQVCQGLISYLQSFKGQDQDTQDSLNDVQTVISILYSLKGILPKVDERSSGTPAIRRCLAETEEKLREFQQFSLKLRGTQSSEPDVLGKIDHTRRALLYPFREGKLKSLCESLKGLLQNLNLSLSITSVDIAIGVQTNVDDLGNAFKDQGANVAKLSGQLRVLDNSMTVYYQDLKSEMSQAQLFAQEFRQEIGGQLRLINTDVGSLMSINRRHQEDINQCLMKALDELKEQKDFQNQLIRTTLVSHIAEEFYDNANRILFKGMDGMSIQNTASRQATALARKRDSKQFLKKPPGCNCKRQHKYSAFSYRFWHATFEDRESSPYDQDEDGNSHALLALEKTLVGFSRFLDESIAQLTLELLSISAKRLIETLVTTAGDENGEIEHIFELRPIFQAIFQQSVNMLERAIAESPEAVIETVNDVTTIELCVYWPEGLLQLLRTKAVDILDESALRMAVIADCIESVNLLLKAGCPVNYGNTTERIFRRASERCMDVIASSLARRRSDLLSLAQKQQAICQGLVLTSNIPEDQASYICSCLDNSGISIPLALRVPSSYSTIYHFRGTSIYHYPILFRNGFTHLSTPNIFGLLPTMTQFRFSGHRWLLNDHGKRMECMDWLESQRIMDQTPTDPFNLGLNTQATGWHYLSRYHAKPQSYSEIMDLYHEMEEMYPKTRDFYPERTKDVLGDPVLDNCQCWCTPSGMGCTPLTTALKSYVKLFNQRIPGVLCDFFHIAIRDTGSSDSHISGWCMEIIRFLTFEALEMTHTCCEFAILDRLDISSEKFNVLMNCEPERWQKIRSNKREKENAALLESLMEEFIAYMIGMESSPRSLEIFVNGYWRQRISEIYAVDANETKDINSFLVGTKTYVLPDRVRDLLGWDFKLIELQDLKSKPTPVGETARDEQVHLGDESFELIPCKWCR</sequence>
<protein>
    <recommendedName>
        <fullName evidence="4">Fungal N-terminal domain-containing protein</fullName>
    </recommendedName>
</protein>
<keyword evidence="1" id="KW-0175">Coiled coil</keyword>
<dbReference type="EMBL" id="JAAQPE010000242">
    <property type="protein sequence ID" value="KAF5675365.1"/>
    <property type="molecule type" value="Genomic_DNA"/>
</dbReference>